<dbReference type="Gene3D" id="1.10.3210.10">
    <property type="entry name" value="Hypothetical protein af1432"/>
    <property type="match status" value="1"/>
</dbReference>
<name>A0A0F9QPN6_9ZZZZ</name>
<comment type="caution">
    <text evidence="2">The sequence shown here is derived from an EMBL/GenBank/DDBJ whole genome shotgun (WGS) entry which is preliminary data.</text>
</comment>
<feature type="domain" description="HDOD" evidence="1">
    <location>
        <begin position="102"/>
        <end position="308"/>
    </location>
</feature>
<dbReference type="AlphaFoldDB" id="A0A0F9QPN6"/>
<protein>
    <recommendedName>
        <fullName evidence="1">HDOD domain-containing protein</fullName>
    </recommendedName>
</protein>
<sequence>MTELEAQQRTAKILSQRAHDLLLGHSFAHQQIGFIHTLDIDYGEPMKQRTLLQVEVAAQNKRQQSSTAHHKYRAQASEQLHKTIETAIYKQLEDIDGVIHSTIGIEDGIANILDILAVKSASVGRLEPLVNDIGWLGRELVTLVNLPYYRNQRSKNTSVKVDKPSLALRYIGLDNLQLVIPTFATRHWMPHSTEPFSLLKRRLRDSAMANAIAAQKIAQINNVNDVHAFTLGMLLDVGRIALVRLYLKTFEKVWQRKVQLARNENQKDLHTALLELQPDPLFLTTLLSNKSIEVSAKVIDKMAFKYLPFKGVMQQLVNGVDKGDTLLPLTQVMLKARCYSQYLNLKEHQLIEPDETLSWFSYFKFTKTELKTLQSSNFTNLAIQID</sequence>
<gene>
    <name evidence="2" type="ORF">LCGC14_0675870</name>
</gene>
<dbReference type="InterPro" id="IPR013976">
    <property type="entry name" value="HDOD"/>
</dbReference>
<organism evidence="2">
    <name type="scientific">marine sediment metagenome</name>
    <dbReference type="NCBI Taxonomy" id="412755"/>
    <lineage>
        <taxon>unclassified sequences</taxon>
        <taxon>metagenomes</taxon>
        <taxon>ecological metagenomes</taxon>
    </lineage>
</organism>
<dbReference type="SUPFAM" id="SSF109604">
    <property type="entry name" value="HD-domain/PDEase-like"/>
    <property type="match status" value="1"/>
</dbReference>
<dbReference type="PROSITE" id="PS51833">
    <property type="entry name" value="HDOD"/>
    <property type="match status" value="1"/>
</dbReference>
<dbReference type="Pfam" id="PF08668">
    <property type="entry name" value="HDOD"/>
    <property type="match status" value="1"/>
</dbReference>
<proteinExistence type="predicted"/>
<evidence type="ECO:0000313" key="2">
    <source>
        <dbReference type="EMBL" id="KKN46150.1"/>
    </source>
</evidence>
<accession>A0A0F9QPN6</accession>
<evidence type="ECO:0000259" key="1">
    <source>
        <dbReference type="PROSITE" id="PS51833"/>
    </source>
</evidence>
<reference evidence="2" key="1">
    <citation type="journal article" date="2015" name="Nature">
        <title>Complex archaea that bridge the gap between prokaryotes and eukaryotes.</title>
        <authorList>
            <person name="Spang A."/>
            <person name="Saw J.H."/>
            <person name="Jorgensen S.L."/>
            <person name="Zaremba-Niedzwiedzka K."/>
            <person name="Martijn J."/>
            <person name="Lind A.E."/>
            <person name="van Eijk R."/>
            <person name="Schleper C."/>
            <person name="Guy L."/>
            <person name="Ettema T.J."/>
        </authorList>
    </citation>
    <scope>NUCLEOTIDE SEQUENCE</scope>
</reference>
<dbReference type="EMBL" id="LAZR01001346">
    <property type="protein sequence ID" value="KKN46150.1"/>
    <property type="molecule type" value="Genomic_DNA"/>
</dbReference>